<sequence>PLAFDMAGMGKGQLWVNGQSLGRYWTAYAAGNCGQCGYEGTFRPPKCQQGCGQPTQRWYHLPRSWIKPTQNLVVLLEELGGDPASIKLVKRSVRSVCADVTEFHPNIRNWQLENYGQPEAFHKPKIHLKCGSGQTISSIKFASFGTPMGTCGKFSQGPCHAPSSYSTLEKKCVGKERCSVTISTTNFGQDPCPNVLKRLSVEAAC</sequence>
<dbReference type="OrthoDB" id="1657402at2759"/>
<dbReference type="EMBL" id="AUSU01007219">
    <property type="protein sequence ID" value="EPS60900.1"/>
    <property type="molecule type" value="Genomic_DNA"/>
</dbReference>
<dbReference type="Pfam" id="PF21467">
    <property type="entry name" value="BetaGal_gal-bd"/>
    <property type="match status" value="1"/>
</dbReference>
<dbReference type="GO" id="GO:0005975">
    <property type="term" value="P:carbohydrate metabolic process"/>
    <property type="evidence" value="ECO:0007669"/>
    <property type="project" value="InterPro"/>
</dbReference>
<dbReference type="InterPro" id="IPR043159">
    <property type="entry name" value="Lectin_gal-bd_sf"/>
</dbReference>
<feature type="non-terminal residue" evidence="8">
    <location>
        <position position="205"/>
    </location>
</feature>
<dbReference type="SUPFAM" id="SSF49785">
    <property type="entry name" value="Galactose-binding domain-like"/>
    <property type="match status" value="1"/>
</dbReference>
<comment type="caution">
    <text evidence="8">The sequence shown here is derived from an EMBL/GenBank/DDBJ whole genome shotgun (WGS) entry which is preliminary data.</text>
</comment>
<dbReference type="Gene3D" id="2.60.120.260">
    <property type="entry name" value="Galactose-binding domain-like"/>
    <property type="match status" value="1"/>
</dbReference>
<feature type="domain" description="SUEL-type lectin" evidence="7">
    <location>
        <begin position="120"/>
        <end position="205"/>
    </location>
</feature>
<evidence type="ECO:0000313" key="9">
    <source>
        <dbReference type="Proteomes" id="UP000015453"/>
    </source>
</evidence>
<dbReference type="InterPro" id="IPR000922">
    <property type="entry name" value="Lectin_gal-bd_dom"/>
</dbReference>
<dbReference type="PANTHER" id="PTHR23421">
    <property type="entry name" value="BETA-GALACTOSIDASE RELATED"/>
    <property type="match status" value="1"/>
</dbReference>
<keyword evidence="4" id="KW-0732">Signal</keyword>
<accession>S8C2A6</accession>
<evidence type="ECO:0000256" key="2">
    <source>
        <dbReference type="ARBA" id="ARBA00009809"/>
    </source>
</evidence>
<keyword evidence="5" id="KW-0378">Hydrolase</keyword>
<protein>
    <recommendedName>
        <fullName evidence="3">beta-galactosidase</fullName>
        <ecNumber evidence="3">3.2.1.23</ecNumber>
    </recommendedName>
</protein>
<keyword evidence="6" id="KW-0326">Glycosidase</keyword>
<dbReference type="PROSITE" id="PS50228">
    <property type="entry name" value="SUEL_LECTIN"/>
    <property type="match status" value="1"/>
</dbReference>
<dbReference type="GO" id="GO:0004565">
    <property type="term" value="F:beta-galactosidase activity"/>
    <property type="evidence" value="ECO:0007669"/>
    <property type="project" value="UniProtKB-EC"/>
</dbReference>
<dbReference type="InterPro" id="IPR048913">
    <property type="entry name" value="BetaGal_gal-bd"/>
</dbReference>
<name>S8C2A6_9LAMI</name>
<proteinExistence type="inferred from homology"/>
<dbReference type="GO" id="GO:0030246">
    <property type="term" value="F:carbohydrate binding"/>
    <property type="evidence" value="ECO:0007669"/>
    <property type="project" value="InterPro"/>
</dbReference>
<evidence type="ECO:0000256" key="4">
    <source>
        <dbReference type="ARBA" id="ARBA00022729"/>
    </source>
</evidence>
<dbReference type="InterPro" id="IPR008979">
    <property type="entry name" value="Galactose-bd-like_sf"/>
</dbReference>
<dbReference type="FunFam" id="2.60.120.740:FF:000002">
    <property type="entry name" value="Beta-galactosidase"/>
    <property type="match status" value="1"/>
</dbReference>
<evidence type="ECO:0000256" key="6">
    <source>
        <dbReference type="ARBA" id="ARBA00023295"/>
    </source>
</evidence>
<dbReference type="Pfam" id="PF02140">
    <property type="entry name" value="SUEL_Lectin"/>
    <property type="match status" value="1"/>
</dbReference>
<dbReference type="Gene3D" id="2.60.120.740">
    <property type="match status" value="1"/>
</dbReference>
<evidence type="ECO:0000256" key="3">
    <source>
        <dbReference type="ARBA" id="ARBA00012756"/>
    </source>
</evidence>
<organism evidence="8 9">
    <name type="scientific">Genlisea aurea</name>
    <dbReference type="NCBI Taxonomy" id="192259"/>
    <lineage>
        <taxon>Eukaryota</taxon>
        <taxon>Viridiplantae</taxon>
        <taxon>Streptophyta</taxon>
        <taxon>Embryophyta</taxon>
        <taxon>Tracheophyta</taxon>
        <taxon>Spermatophyta</taxon>
        <taxon>Magnoliopsida</taxon>
        <taxon>eudicotyledons</taxon>
        <taxon>Gunneridae</taxon>
        <taxon>Pentapetalae</taxon>
        <taxon>asterids</taxon>
        <taxon>lamiids</taxon>
        <taxon>Lamiales</taxon>
        <taxon>Lentibulariaceae</taxon>
        <taxon>Genlisea</taxon>
    </lineage>
</organism>
<evidence type="ECO:0000313" key="8">
    <source>
        <dbReference type="EMBL" id="EPS60900.1"/>
    </source>
</evidence>
<dbReference type="EC" id="3.2.1.23" evidence="3"/>
<evidence type="ECO:0000259" key="7">
    <source>
        <dbReference type="PROSITE" id="PS50228"/>
    </source>
</evidence>
<feature type="non-terminal residue" evidence="8">
    <location>
        <position position="1"/>
    </location>
</feature>
<gene>
    <name evidence="8" type="ORF">M569_13901</name>
</gene>
<keyword evidence="9" id="KW-1185">Reference proteome</keyword>
<dbReference type="InterPro" id="IPR001944">
    <property type="entry name" value="Glycoside_Hdrlase_35"/>
</dbReference>
<comment type="catalytic activity">
    <reaction evidence="1">
        <text>Hydrolysis of terminal non-reducing beta-D-galactose residues in beta-D-galactosides.</text>
        <dbReference type="EC" id="3.2.1.23"/>
    </reaction>
</comment>
<comment type="similarity">
    <text evidence="2">Belongs to the glycosyl hydrolase 35 family.</text>
</comment>
<dbReference type="AlphaFoldDB" id="S8C2A6"/>
<evidence type="ECO:0000256" key="5">
    <source>
        <dbReference type="ARBA" id="ARBA00022801"/>
    </source>
</evidence>
<dbReference type="Proteomes" id="UP000015453">
    <property type="component" value="Unassembled WGS sequence"/>
</dbReference>
<evidence type="ECO:0000256" key="1">
    <source>
        <dbReference type="ARBA" id="ARBA00001412"/>
    </source>
</evidence>
<dbReference type="CDD" id="cd22842">
    <property type="entry name" value="Gal_Rha_Lectin_BGal"/>
    <property type="match status" value="1"/>
</dbReference>
<reference evidence="8 9" key="1">
    <citation type="journal article" date="2013" name="BMC Genomics">
        <title>The miniature genome of a carnivorous plant Genlisea aurea contains a low number of genes and short non-coding sequences.</title>
        <authorList>
            <person name="Leushkin E.V."/>
            <person name="Sutormin R.A."/>
            <person name="Nabieva E.R."/>
            <person name="Penin A.A."/>
            <person name="Kondrashov A.S."/>
            <person name="Logacheva M.D."/>
        </authorList>
    </citation>
    <scope>NUCLEOTIDE SEQUENCE [LARGE SCALE GENOMIC DNA]</scope>
</reference>